<organism evidence="1 2">
    <name type="scientific">Vermiconidia calcicola</name>
    <dbReference type="NCBI Taxonomy" id="1690605"/>
    <lineage>
        <taxon>Eukaryota</taxon>
        <taxon>Fungi</taxon>
        <taxon>Dikarya</taxon>
        <taxon>Ascomycota</taxon>
        <taxon>Pezizomycotina</taxon>
        <taxon>Dothideomycetes</taxon>
        <taxon>Dothideomycetidae</taxon>
        <taxon>Mycosphaerellales</taxon>
        <taxon>Extremaceae</taxon>
        <taxon>Vermiconidia</taxon>
    </lineage>
</organism>
<name>A0ACC3N8N0_9PEZI</name>
<gene>
    <name evidence="1" type="ORF">LTR37_009527</name>
</gene>
<proteinExistence type="predicted"/>
<accession>A0ACC3N8N0</accession>
<reference evidence="1" key="1">
    <citation type="submission" date="2023-07" db="EMBL/GenBank/DDBJ databases">
        <title>Black Yeasts Isolated from many extreme environments.</title>
        <authorList>
            <person name="Coleine C."/>
            <person name="Stajich J.E."/>
            <person name="Selbmann L."/>
        </authorList>
    </citation>
    <scope>NUCLEOTIDE SEQUENCE</scope>
    <source>
        <strain evidence="1">CCFEE 5714</strain>
    </source>
</reference>
<dbReference type="Proteomes" id="UP001281147">
    <property type="component" value="Unassembled WGS sequence"/>
</dbReference>
<evidence type="ECO:0000313" key="2">
    <source>
        <dbReference type="Proteomes" id="UP001281147"/>
    </source>
</evidence>
<keyword evidence="2" id="KW-1185">Reference proteome</keyword>
<evidence type="ECO:0000313" key="1">
    <source>
        <dbReference type="EMBL" id="KAK3711536.1"/>
    </source>
</evidence>
<comment type="caution">
    <text evidence="1">The sequence shown here is derived from an EMBL/GenBank/DDBJ whole genome shotgun (WGS) entry which is preliminary data.</text>
</comment>
<sequence>MAEAPLRPNHTFLPDSSTVFTNCRLCLHGSLTLKNSALVVSNAKGRIQQVLHSGEGVDVAKASKTERGIEAIDLNNAILAPGFLELQTNGMRGFHFTHFEDEASYAAKIEEIARYLPSQGGTGFWATIPTVESGEFKKILPSLRPREVTNGATLLGAHAEGPYLRPSKNGAHNSALFYEPSVPPTEVYGDIANNSDTLKLVTVAPELENSAALISDLVGKGIRVSLGHSSASYADGLAAVNTGATCLTHTLNAMAPLHHRDPGLAGLVTAAPATIANSPYFSIITDGNHLHPSVATMLFRANPSKCIVITDSIELAGLEDGTYPGHSQIPCNQTKKGTRVVIEGTETLIGGCASLSECIRNLMAWSGCGIAEAVRCVTENVVDLTGDEDRGKLEVGRRADFVILDNEGTVLQTWIGGKRLWP</sequence>
<dbReference type="EMBL" id="JAUTXU010000075">
    <property type="protein sequence ID" value="KAK3711536.1"/>
    <property type="molecule type" value="Genomic_DNA"/>
</dbReference>
<protein>
    <submittedName>
        <fullName evidence="1">Uncharacterized protein</fullName>
    </submittedName>
</protein>